<feature type="transmembrane region" description="Helical" evidence="2">
    <location>
        <begin position="551"/>
        <end position="569"/>
    </location>
</feature>
<keyword evidence="1" id="KW-0813">Transport</keyword>
<feature type="transmembrane region" description="Helical" evidence="2">
    <location>
        <begin position="456"/>
        <end position="480"/>
    </location>
</feature>
<dbReference type="GO" id="GO:0022857">
    <property type="term" value="F:transmembrane transporter activity"/>
    <property type="evidence" value="ECO:0007669"/>
    <property type="project" value="UniProtKB-UniRule"/>
</dbReference>
<keyword evidence="1" id="KW-1003">Cell membrane</keyword>
<feature type="transmembrane region" description="Helical" evidence="2">
    <location>
        <begin position="140"/>
        <end position="161"/>
    </location>
</feature>
<feature type="transmembrane region" description="Helical" evidence="2">
    <location>
        <begin position="611"/>
        <end position="641"/>
    </location>
</feature>
<dbReference type="GO" id="GO:0005886">
    <property type="term" value="C:plasma membrane"/>
    <property type="evidence" value="ECO:0007669"/>
    <property type="project" value="UniProtKB-SubCell"/>
</dbReference>
<feature type="transmembrane region" description="Helical" evidence="2">
    <location>
        <begin position="84"/>
        <end position="104"/>
    </location>
</feature>
<feature type="domain" description="TRAP C4-dicarboxylate transport system permease DctM subunit" evidence="3">
    <location>
        <begin position="123"/>
        <end position="569"/>
    </location>
</feature>
<organism evidence="4">
    <name type="scientific">Boseongicola sp. SB0664_bin_43</name>
    <dbReference type="NCBI Taxonomy" id="2604844"/>
    <lineage>
        <taxon>Bacteria</taxon>
        <taxon>Pseudomonadati</taxon>
        <taxon>Pseudomonadota</taxon>
        <taxon>Alphaproteobacteria</taxon>
        <taxon>Rhodobacterales</taxon>
        <taxon>Paracoccaceae</taxon>
        <taxon>Boseongicola</taxon>
    </lineage>
</organism>
<keyword evidence="1" id="KW-0997">Cell inner membrane</keyword>
<keyword evidence="2" id="KW-0812">Transmembrane</keyword>
<feature type="transmembrane region" description="Helical" evidence="2">
    <location>
        <begin position="288"/>
        <end position="310"/>
    </location>
</feature>
<feature type="transmembrane region" description="Helical" evidence="2">
    <location>
        <begin position="429"/>
        <end position="449"/>
    </location>
</feature>
<feature type="transmembrane region" description="Helical" evidence="2">
    <location>
        <begin position="357"/>
        <end position="375"/>
    </location>
</feature>
<feature type="transmembrane region" description="Helical" evidence="2">
    <location>
        <begin position="26"/>
        <end position="48"/>
    </location>
</feature>
<name>A0A6B0XZL1_9RHOB</name>
<dbReference type="InterPro" id="IPR010656">
    <property type="entry name" value="DctM"/>
</dbReference>
<sequence length="656" mass="68947">MSDADRNWLPAETERSATGRVTFGGWLLLAVVLLMVASHIAQLWLLVIPSGQFKALHLGFGLVVVFLMTAATTTRTWLRWTVRVMAVAALLCFLYVFASFDALIEDRMFGPNRNDIVVGCTLLVLAFAAAALSWGWIIPLIAFVALVYGLFGYVFDSHLFYHSGITFPRLISYTSIPFFQGLLGGMTGFSGSLIFVFMIFAGLLKSTGGIDFILTISSRLSGRSAGGPAKVAVLGSGMMGMISGSTVANVASTGAITIPLMKRNGFRPEQAGAVEAVASTGGQFMPPIMGLTAFLIVGMTGISYPAVMAAALLPALIYYGNLLVAVHFAAVSTGLRGIQADGEAAARLRIGAEVRQYAHLIVALVILIYLLTINVPPAHAGIAASAFIAVTELGKQLWLHRCDPVDGIRATVRRVLAGFHDGVRNGAQIAVVIAVIGIIVDMLTVTGFAQKLSNMILTLADSSLWVLLLLAALSCLVFGLGMPTPAAYSIVAVLGAPALVGFGIDLLAAHMFVFFYANMSAITPPVALAALVGSKIAGGDYFRTALNATRLGLPGFILPVLFIVSPELLMLEGGWLERGFVFVVVMVLFVALNAGLSGSAFAAGMPLATRAALIVAAGLMAWPMVTTRLVGVALAAAAFAVEFRRAASDSDAFATT</sequence>
<dbReference type="EMBL" id="VXRY01000114">
    <property type="protein sequence ID" value="MXY33059.1"/>
    <property type="molecule type" value="Genomic_DNA"/>
</dbReference>
<reference evidence="4" key="1">
    <citation type="submission" date="2019-09" db="EMBL/GenBank/DDBJ databases">
        <title>Characterisation of the sponge microbiome using genome-centric metagenomics.</title>
        <authorList>
            <person name="Engelberts J.P."/>
            <person name="Robbins S.J."/>
            <person name="De Goeij J.M."/>
            <person name="Aranda M."/>
            <person name="Bell S.C."/>
            <person name="Webster N.S."/>
        </authorList>
    </citation>
    <scope>NUCLEOTIDE SEQUENCE</scope>
    <source>
        <strain evidence="4">SB0664_bin_43</strain>
    </source>
</reference>
<feature type="transmembrane region" description="Helical" evidence="2">
    <location>
        <begin position="486"/>
        <end position="504"/>
    </location>
</feature>
<evidence type="ECO:0000256" key="1">
    <source>
        <dbReference type="RuleBase" id="RU369079"/>
    </source>
</evidence>
<dbReference type="NCBIfam" id="TIGR02123">
    <property type="entry name" value="TRAP_fused"/>
    <property type="match status" value="1"/>
</dbReference>
<comment type="function">
    <text evidence="1">Part of the tripartite ATP-independent periplasmic (TRAP) transport system.</text>
</comment>
<dbReference type="AlphaFoldDB" id="A0A6B0XZL1"/>
<keyword evidence="2" id="KW-1133">Transmembrane helix</keyword>
<feature type="transmembrane region" description="Helical" evidence="2">
    <location>
        <begin position="238"/>
        <end position="260"/>
    </location>
</feature>
<dbReference type="InterPro" id="IPR011853">
    <property type="entry name" value="TRAP_DctM-Dct_fused"/>
</dbReference>
<proteinExistence type="predicted"/>
<comment type="subcellular location">
    <subcellularLocation>
        <location evidence="1">Cell inner membrane</location>
        <topology evidence="1">Multi-pass membrane protein</topology>
    </subcellularLocation>
</comment>
<feature type="transmembrane region" description="Helical" evidence="2">
    <location>
        <begin position="511"/>
        <end position="531"/>
    </location>
</feature>
<evidence type="ECO:0000259" key="3">
    <source>
        <dbReference type="Pfam" id="PF06808"/>
    </source>
</evidence>
<keyword evidence="2" id="KW-0472">Membrane</keyword>
<dbReference type="PANTHER" id="PTHR43849:SF2">
    <property type="entry name" value="BLL3936 PROTEIN"/>
    <property type="match status" value="1"/>
</dbReference>
<feature type="transmembrane region" description="Helical" evidence="2">
    <location>
        <begin position="182"/>
        <end position="204"/>
    </location>
</feature>
<dbReference type="PANTHER" id="PTHR43849">
    <property type="entry name" value="BLL3936 PROTEIN"/>
    <property type="match status" value="1"/>
</dbReference>
<gene>
    <name evidence="4" type="ORF">F4Y60_03020</name>
</gene>
<evidence type="ECO:0000313" key="4">
    <source>
        <dbReference type="EMBL" id="MXY33059.1"/>
    </source>
</evidence>
<evidence type="ECO:0000256" key="2">
    <source>
        <dbReference type="SAM" id="Phobius"/>
    </source>
</evidence>
<dbReference type="Pfam" id="PF06808">
    <property type="entry name" value="DctM"/>
    <property type="match status" value="1"/>
</dbReference>
<feature type="transmembrane region" description="Helical" evidence="2">
    <location>
        <begin position="316"/>
        <end position="336"/>
    </location>
</feature>
<protein>
    <submittedName>
        <fullName evidence="4">TRAP transporter fused permease subunit</fullName>
    </submittedName>
</protein>
<comment type="caution">
    <text evidence="4">The sequence shown here is derived from an EMBL/GenBank/DDBJ whole genome shotgun (WGS) entry which is preliminary data.</text>
</comment>
<feature type="transmembrane region" description="Helical" evidence="2">
    <location>
        <begin position="55"/>
        <end position="78"/>
    </location>
</feature>
<feature type="transmembrane region" description="Helical" evidence="2">
    <location>
        <begin position="116"/>
        <end position="134"/>
    </location>
</feature>
<feature type="transmembrane region" description="Helical" evidence="2">
    <location>
        <begin position="581"/>
        <end position="605"/>
    </location>
</feature>
<accession>A0A6B0XZL1</accession>